<comment type="caution">
    <text evidence="3">The sequence shown here is derived from an EMBL/GenBank/DDBJ whole genome shotgun (WGS) entry which is preliminary data.</text>
</comment>
<feature type="compositionally biased region" description="Basic and acidic residues" evidence="1">
    <location>
        <begin position="1"/>
        <end position="29"/>
    </location>
</feature>
<accession>A0A9N7UEB9</accession>
<gene>
    <name evidence="3" type="ORF">PLEPLA_LOCUS16967</name>
</gene>
<feature type="transmembrane region" description="Helical" evidence="2">
    <location>
        <begin position="88"/>
        <end position="107"/>
    </location>
</feature>
<dbReference type="Proteomes" id="UP001153269">
    <property type="component" value="Unassembled WGS sequence"/>
</dbReference>
<dbReference type="EMBL" id="CADEAL010001108">
    <property type="protein sequence ID" value="CAB1428992.1"/>
    <property type="molecule type" value="Genomic_DNA"/>
</dbReference>
<protein>
    <submittedName>
        <fullName evidence="3">Uncharacterized protein</fullName>
    </submittedName>
</protein>
<evidence type="ECO:0000313" key="4">
    <source>
        <dbReference type="Proteomes" id="UP001153269"/>
    </source>
</evidence>
<evidence type="ECO:0000256" key="1">
    <source>
        <dbReference type="SAM" id="MobiDB-lite"/>
    </source>
</evidence>
<keyword evidence="2" id="KW-1133">Transmembrane helix</keyword>
<dbReference type="AlphaFoldDB" id="A0A9N7UEB9"/>
<keyword evidence="2" id="KW-0812">Transmembrane</keyword>
<proteinExistence type="predicted"/>
<keyword evidence="2" id="KW-0472">Membrane</keyword>
<evidence type="ECO:0000256" key="2">
    <source>
        <dbReference type="SAM" id="Phobius"/>
    </source>
</evidence>
<evidence type="ECO:0000313" key="3">
    <source>
        <dbReference type="EMBL" id="CAB1428992.1"/>
    </source>
</evidence>
<sequence length="169" mass="19276">MERKLGERREAEMEKKEREREREREREGGSGRSNEATSLRQRAKEEFTDSSFPHPKLTHSPLGPCPPPPPAPLRHKLTEKLISSGSKYILYHLLLLLLFFLFLTHSLSHADAPTPPARRQDPASLVNVKKLELRRPGLGFRLTTRCFLLNHGASAENHLEASVLEKQKT</sequence>
<feature type="region of interest" description="Disordered" evidence="1">
    <location>
        <begin position="1"/>
        <end position="70"/>
    </location>
</feature>
<name>A0A9N7UEB9_PLEPL</name>
<organism evidence="3 4">
    <name type="scientific">Pleuronectes platessa</name>
    <name type="common">European plaice</name>
    <dbReference type="NCBI Taxonomy" id="8262"/>
    <lineage>
        <taxon>Eukaryota</taxon>
        <taxon>Metazoa</taxon>
        <taxon>Chordata</taxon>
        <taxon>Craniata</taxon>
        <taxon>Vertebrata</taxon>
        <taxon>Euteleostomi</taxon>
        <taxon>Actinopterygii</taxon>
        <taxon>Neopterygii</taxon>
        <taxon>Teleostei</taxon>
        <taxon>Neoteleostei</taxon>
        <taxon>Acanthomorphata</taxon>
        <taxon>Carangaria</taxon>
        <taxon>Pleuronectiformes</taxon>
        <taxon>Pleuronectoidei</taxon>
        <taxon>Pleuronectidae</taxon>
        <taxon>Pleuronectes</taxon>
    </lineage>
</organism>
<keyword evidence="4" id="KW-1185">Reference proteome</keyword>
<reference evidence="3" key="1">
    <citation type="submission" date="2020-03" db="EMBL/GenBank/DDBJ databases">
        <authorList>
            <person name="Weist P."/>
        </authorList>
    </citation>
    <scope>NUCLEOTIDE SEQUENCE</scope>
</reference>